<dbReference type="Pfam" id="PF03732">
    <property type="entry name" value="Retrotrans_gag"/>
    <property type="match status" value="1"/>
</dbReference>
<evidence type="ECO:0000259" key="2">
    <source>
        <dbReference type="Pfam" id="PF03732"/>
    </source>
</evidence>
<feature type="domain" description="Retrotransposon gag" evidence="2">
    <location>
        <begin position="85"/>
        <end position="177"/>
    </location>
</feature>
<proteinExistence type="predicted"/>
<dbReference type="Proteomes" id="UP001177003">
    <property type="component" value="Chromosome 4"/>
</dbReference>
<gene>
    <name evidence="3" type="ORF">LSALG_LOCUS22332</name>
</gene>
<evidence type="ECO:0000256" key="1">
    <source>
        <dbReference type="SAM" id="MobiDB-lite"/>
    </source>
</evidence>
<feature type="compositionally biased region" description="Basic and acidic residues" evidence="1">
    <location>
        <begin position="14"/>
        <end position="27"/>
    </location>
</feature>
<feature type="region of interest" description="Disordered" evidence="1">
    <location>
        <begin position="1"/>
        <end position="27"/>
    </location>
</feature>
<evidence type="ECO:0000313" key="3">
    <source>
        <dbReference type="EMBL" id="CAI9282707.1"/>
    </source>
</evidence>
<protein>
    <recommendedName>
        <fullName evidence="2">Retrotransposon gag domain-containing protein</fullName>
    </recommendedName>
</protein>
<name>A0AA35YZE2_LACSI</name>
<dbReference type="EMBL" id="OX465080">
    <property type="protein sequence ID" value="CAI9282707.1"/>
    <property type="molecule type" value="Genomic_DNA"/>
</dbReference>
<keyword evidence="4" id="KW-1185">Reference proteome</keyword>
<reference evidence="3" key="1">
    <citation type="submission" date="2023-04" db="EMBL/GenBank/DDBJ databases">
        <authorList>
            <person name="Vijverberg K."/>
            <person name="Xiong W."/>
            <person name="Schranz E."/>
        </authorList>
    </citation>
    <scope>NUCLEOTIDE SEQUENCE</scope>
</reference>
<dbReference type="AlphaFoldDB" id="A0AA35YZE2"/>
<accession>A0AA35YZE2</accession>
<dbReference type="InterPro" id="IPR005162">
    <property type="entry name" value="Retrotrans_gag_dom"/>
</dbReference>
<sequence length="260" mass="29739">MRQAMHAAGLLPPEGEKEGGDQSFDDEAHNRFVPGQEVVRVVICRGSSFKTFMDCKPPTFEGGESVVACLRWIRKIDQTFRVVRTFDKEALEWWDTIDTRLTEVTRRSMTWEILSKKVKDRFCSEGSIQQAQRVFLNLQKGSMTIAKYNTTFTKKSQFATDYCPTEEKLIRHYVEGLPFEYRAVVGLKTTLVETMDETRKIENDIAIRDCTIARSGKKCKWEGQLGSSEKQKIQKNGEKTTFCKKCHSTHGGPCNNSTKI</sequence>
<organism evidence="3 4">
    <name type="scientific">Lactuca saligna</name>
    <name type="common">Willowleaf lettuce</name>
    <dbReference type="NCBI Taxonomy" id="75948"/>
    <lineage>
        <taxon>Eukaryota</taxon>
        <taxon>Viridiplantae</taxon>
        <taxon>Streptophyta</taxon>
        <taxon>Embryophyta</taxon>
        <taxon>Tracheophyta</taxon>
        <taxon>Spermatophyta</taxon>
        <taxon>Magnoliopsida</taxon>
        <taxon>eudicotyledons</taxon>
        <taxon>Gunneridae</taxon>
        <taxon>Pentapetalae</taxon>
        <taxon>asterids</taxon>
        <taxon>campanulids</taxon>
        <taxon>Asterales</taxon>
        <taxon>Asteraceae</taxon>
        <taxon>Cichorioideae</taxon>
        <taxon>Cichorieae</taxon>
        <taxon>Lactucinae</taxon>
        <taxon>Lactuca</taxon>
    </lineage>
</organism>
<evidence type="ECO:0000313" key="4">
    <source>
        <dbReference type="Proteomes" id="UP001177003"/>
    </source>
</evidence>